<name>A0A371CTH8_9APHY</name>
<dbReference type="AlphaFoldDB" id="A0A371CTH8"/>
<accession>A0A371CTH8</accession>
<keyword evidence="2" id="KW-1185">Reference proteome</keyword>
<gene>
    <name evidence="1" type="ORF">OH76DRAFT_1361031</name>
</gene>
<dbReference type="STRING" id="139420.A0A371CTH8"/>
<organism evidence="1 2">
    <name type="scientific">Lentinus brumalis</name>
    <dbReference type="NCBI Taxonomy" id="2498619"/>
    <lineage>
        <taxon>Eukaryota</taxon>
        <taxon>Fungi</taxon>
        <taxon>Dikarya</taxon>
        <taxon>Basidiomycota</taxon>
        <taxon>Agaricomycotina</taxon>
        <taxon>Agaricomycetes</taxon>
        <taxon>Polyporales</taxon>
        <taxon>Polyporaceae</taxon>
        <taxon>Lentinus</taxon>
    </lineage>
</organism>
<dbReference type="Proteomes" id="UP000256964">
    <property type="component" value="Unassembled WGS sequence"/>
</dbReference>
<sequence>MHTILTGEVVPIDQPGTCGHPPAWRCLDCHGKPTYCISCCEQKHQQHPLHRIEFWQSSFFQQAWLRQTGLQVHCGHGGTPCP</sequence>
<evidence type="ECO:0000313" key="2">
    <source>
        <dbReference type="Proteomes" id="UP000256964"/>
    </source>
</evidence>
<proteinExistence type="predicted"/>
<evidence type="ECO:0008006" key="3">
    <source>
        <dbReference type="Google" id="ProtNLM"/>
    </source>
</evidence>
<reference evidence="1 2" key="1">
    <citation type="journal article" date="2018" name="Biotechnol. Biofuels">
        <title>Integrative visual omics of the white-rot fungus Polyporus brumalis exposes the biotechnological potential of its oxidative enzymes for delignifying raw plant biomass.</title>
        <authorList>
            <person name="Miyauchi S."/>
            <person name="Rancon A."/>
            <person name="Drula E."/>
            <person name="Hage H."/>
            <person name="Chaduli D."/>
            <person name="Favel A."/>
            <person name="Grisel S."/>
            <person name="Henrissat B."/>
            <person name="Herpoel-Gimbert I."/>
            <person name="Ruiz-Duenas F.J."/>
            <person name="Chevret D."/>
            <person name="Hainaut M."/>
            <person name="Lin J."/>
            <person name="Wang M."/>
            <person name="Pangilinan J."/>
            <person name="Lipzen A."/>
            <person name="Lesage-Meessen L."/>
            <person name="Navarro D."/>
            <person name="Riley R."/>
            <person name="Grigoriev I.V."/>
            <person name="Zhou S."/>
            <person name="Raouche S."/>
            <person name="Rosso M.N."/>
        </authorList>
    </citation>
    <scope>NUCLEOTIDE SEQUENCE [LARGE SCALE GENOMIC DNA]</scope>
    <source>
        <strain evidence="1 2">BRFM 1820</strain>
    </source>
</reference>
<dbReference type="EMBL" id="KZ857462">
    <property type="protein sequence ID" value="RDX43569.1"/>
    <property type="molecule type" value="Genomic_DNA"/>
</dbReference>
<feature type="non-terminal residue" evidence="1">
    <location>
        <position position="82"/>
    </location>
</feature>
<protein>
    <recommendedName>
        <fullName evidence="3">CxC2-like cysteine cluster KDZ transposase-associated domain-containing protein</fullName>
    </recommendedName>
</protein>
<evidence type="ECO:0000313" key="1">
    <source>
        <dbReference type="EMBL" id="RDX43569.1"/>
    </source>
</evidence>
<dbReference type="OrthoDB" id="2752018at2759"/>